<organism evidence="5 6">
    <name type="scientific">Phytophthora infestans (strain T30-4)</name>
    <name type="common">Potato late blight agent</name>
    <dbReference type="NCBI Taxonomy" id="403677"/>
    <lineage>
        <taxon>Eukaryota</taxon>
        <taxon>Sar</taxon>
        <taxon>Stramenopiles</taxon>
        <taxon>Oomycota</taxon>
        <taxon>Peronosporomycetes</taxon>
        <taxon>Peronosporales</taxon>
        <taxon>Peronosporaceae</taxon>
        <taxon>Phytophthora</taxon>
    </lineage>
</organism>
<evidence type="ECO:0000313" key="5">
    <source>
        <dbReference type="EMBL" id="EEY60586.1"/>
    </source>
</evidence>
<dbReference type="SMART" id="SM00028">
    <property type="entry name" value="TPR"/>
    <property type="match status" value="3"/>
</dbReference>
<dbReference type="eggNOG" id="KOG0543">
    <property type="taxonomic scope" value="Eukaryota"/>
</dbReference>
<keyword evidence="3" id="KW-0697">Rotamase</keyword>
<name>D0NLN9_PHYIT</name>
<evidence type="ECO:0000313" key="6">
    <source>
        <dbReference type="Proteomes" id="UP000006643"/>
    </source>
</evidence>
<reference evidence="6" key="1">
    <citation type="journal article" date="2009" name="Nature">
        <title>Genome sequence and analysis of the Irish potato famine pathogen Phytophthora infestans.</title>
        <authorList>
            <consortium name="The Broad Institute Genome Sequencing Platform"/>
            <person name="Haas B.J."/>
            <person name="Kamoun S."/>
            <person name="Zody M.C."/>
            <person name="Jiang R.H."/>
            <person name="Handsaker R.E."/>
            <person name="Cano L.M."/>
            <person name="Grabherr M."/>
            <person name="Kodira C.D."/>
            <person name="Raffaele S."/>
            <person name="Torto-Alalibo T."/>
            <person name="Bozkurt T.O."/>
            <person name="Ah-Fong A.M."/>
            <person name="Alvarado L."/>
            <person name="Anderson V.L."/>
            <person name="Armstrong M.R."/>
            <person name="Avrova A."/>
            <person name="Baxter L."/>
            <person name="Beynon J."/>
            <person name="Boevink P.C."/>
            <person name="Bollmann S.R."/>
            <person name="Bos J.I."/>
            <person name="Bulone V."/>
            <person name="Cai G."/>
            <person name="Cakir C."/>
            <person name="Carrington J.C."/>
            <person name="Chawner M."/>
            <person name="Conti L."/>
            <person name="Costanzo S."/>
            <person name="Ewan R."/>
            <person name="Fahlgren N."/>
            <person name="Fischbach M.A."/>
            <person name="Fugelstad J."/>
            <person name="Gilroy E.M."/>
            <person name="Gnerre S."/>
            <person name="Green P.J."/>
            <person name="Grenville-Briggs L.J."/>
            <person name="Griffith J."/>
            <person name="Grunwald N.J."/>
            <person name="Horn K."/>
            <person name="Horner N.R."/>
            <person name="Hu C.H."/>
            <person name="Huitema E."/>
            <person name="Jeong D.H."/>
            <person name="Jones A.M."/>
            <person name="Jones J.D."/>
            <person name="Jones R.W."/>
            <person name="Karlsson E.K."/>
            <person name="Kunjeti S.G."/>
            <person name="Lamour K."/>
            <person name="Liu Z."/>
            <person name="Ma L."/>
            <person name="Maclean D."/>
            <person name="Chibucos M.C."/>
            <person name="McDonald H."/>
            <person name="McWalters J."/>
            <person name="Meijer H.J."/>
            <person name="Morgan W."/>
            <person name="Morris P.F."/>
            <person name="Munro C.A."/>
            <person name="O'Neill K."/>
            <person name="Ospina-Giraldo M."/>
            <person name="Pinzon A."/>
            <person name="Pritchard L."/>
            <person name="Ramsahoye B."/>
            <person name="Ren Q."/>
            <person name="Restrepo S."/>
            <person name="Roy S."/>
            <person name="Sadanandom A."/>
            <person name="Savidor A."/>
            <person name="Schornack S."/>
            <person name="Schwartz D.C."/>
            <person name="Schumann U.D."/>
            <person name="Schwessinger B."/>
            <person name="Seyer L."/>
            <person name="Sharpe T."/>
            <person name="Silvar C."/>
            <person name="Song J."/>
            <person name="Studholme D.J."/>
            <person name="Sykes S."/>
            <person name="Thines M."/>
            <person name="van de Vondervoort P.J."/>
            <person name="Phuntumart V."/>
            <person name="Wawra S."/>
            <person name="Weide R."/>
            <person name="Win J."/>
            <person name="Young C."/>
            <person name="Zhou S."/>
            <person name="Fry W."/>
            <person name="Meyers B.C."/>
            <person name="van West P."/>
            <person name="Ristaino J."/>
            <person name="Govers F."/>
            <person name="Birch P.R."/>
            <person name="Whisson S.C."/>
            <person name="Judelson H.S."/>
            <person name="Nusbaum C."/>
        </authorList>
    </citation>
    <scope>NUCLEOTIDE SEQUENCE [LARGE SCALE GENOMIC DNA]</scope>
    <source>
        <strain evidence="6">T30-4</strain>
    </source>
</reference>
<keyword evidence="6" id="KW-1185">Reference proteome</keyword>
<dbReference type="InParanoid" id="D0NLN9"/>
<protein>
    <recommendedName>
        <fullName evidence="2">peptidylprolyl isomerase</fullName>
        <ecNumber evidence="2">5.2.1.8</ecNumber>
    </recommendedName>
</protein>
<dbReference type="KEGG" id="pif:PITG_13311"/>
<dbReference type="PANTHER" id="PTHR46512">
    <property type="entry name" value="PEPTIDYLPROLYL ISOMERASE"/>
    <property type="match status" value="1"/>
</dbReference>
<dbReference type="GeneID" id="9474446"/>
<dbReference type="EMBL" id="DS028145">
    <property type="protein sequence ID" value="EEY60586.1"/>
    <property type="molecule type" value="Genomic_DNA"/>
</dbReference>
<dbReference type="RefSeq" id="XP_002899959.1">
    <property type="nucleotide sequence ID" value="XM_002899913.1"/>
</dbReference>
<dbReference type="HOGENOM" id="CLU_895660_0_0_1"/>
<dbReference type="OMA" id="ANMATCY"/>
<proteinExistence type="predicted"/>
<dbReference type="PANTHER" id="PTHR46512:SF9">
    <property type="entry name" value="PEPTIDYLPROLYL ISOMERASE"/>
    <property type="match status" value="1"/>
</dbReference>
<dbReference type="EC" id="5.2.1.8" evidence="2"/>
<dbReference type="Gene3D" id="1.25.40.10">
    <property type="entry name" value="Tetratricopeptide repeat domain"/>
    <property type="match status" value="1"/>
</dbReference>
<dbReference type="GO" id="GO:0003755">
    <property type="term" value="F:peptidyl-prolyl cis-trans isomerase activity"/>
    <property type="evidence" value="ECO:0007669"/>
    <property type="project" value="UniProtKB-EC"/>
</dbReference>
<evidence type="ECO:0000256" key="4">
    <source>
        <dbReference type="ARBA" id="ARBA00023235"/>
    </source>
</evidence>
<sequence>MTMDRAAGCVHWALYSDETCSDTTSVLSGALPVDQLGLLQPQTSQNSPNSVSNLAGGPLSSTGVQLAPELQRRVRNLLGRQRDVDSKDSDLPVDVSFPVAAEDLTLGSKTAELETQVADWLSWKLTRASEYRERGNEAFKQESYSTATRLYKRALTWLEPPLAGSDAALDAKIEYSDEELQQVNPIAVACYANMATCYSKLLEDGDVDRCIAAASSALKLDDTHVKARYRRSQAYVASKEFHLAVTDLLKLSELEPDNKLFRSALTRAQVAKTQLRKKQQSAFANLFDK</sequence>
<evidence type="ECO:0000256" key="2">
    <source>
        <dbReference type="ARBA" id="ARBA00013194"/>
    </source>
</evidence>
<evidence type="ECO:0000256" key="3">
    <source>
        <dbReference type="ARBA" id="ARBA00023110"/>
    </source>
</evidence>
<keyword evidence="4" id="KW-0413">Isomerase</keyword>
<comment type="catalytic activity">
    <reaction evidence="1">
        <text>[protein]-peptidylproline (omega=180) = [protein]-peptidylproline (omega=0)</text>
        <dbReference type="Rhea" id="RHEA:16237"/>
        <dbReference type="Rhea" id="RHEA-COMP:10747"/>
        <dbReference type="Rhea" id="RHEA-COMP:10748"/>
        <dbReference type="ChEBI" id="CHEBI:83833"/>
        <dbReference type="ChEBI" id="CHEBI:83834"/>
        <dbReference type="EC" id="5.2.1.8"/>
    </reaction>
</comment>
<dbReference type="InterPro" id="IPR011990">
    <property type="entry name" value="TPR-like_helical_dom_sf"/>
</dbReference>
<dbReference type="InterPro" id="IPR019734">
    <property type="entry name" value="TPR_rpt"/>
</dbReference>
<dbReference type="AlphaFoldDB" id="D0NLN9"/>
<gene>
    <name evidence="5" type="ORF">PITG_13311</name>
</gene>
<dbReference type="Proteomes" id="UP000006643">
    <property type="component" value="Unassembled WGS sequence"/>
</dbReference>
<dbReference type="OrthoDB" id="72596at2759"/>
<dbReference type="VEuPathDB" id="FungiDB:PITG_13311"/>
<accession>D0NLN9</accession>
<dbReference type="InterPro" id="IPR050754">
    <property type="entry name" value="FKBP4/5/8-like"/>
</dbReference>
<evidence type="ECO:0000256" key="1">
    <source>
        <dbReference type="ARBA" id="ARBA00000971"/>
    </source>
</evidence>
<dbReference type="SUPFAM" id="SSF48452">
    <property type="entry name" value="TPR-like"/>
    <property type="match status" value="1"/>
</dbReference>
<dbReference type="STRING" id="403677.D0NLN9"/>